<evidence type="ECO:0000313" key="3">
    <source>
        <dbReference type="Proteomes" id="UP000243579"/>
    </source>
</evidence>
<reference evidence="2 3" key="1">
    <citation type="journal article" date="2014" name="Genome Biol. Evol.">
        <title>The secreted proteins of Achlya hypogyna and Thraustotheca clavata identify the ancestral oomycete secretome and reveal gene acquisitions by horizontal gene transfer.</title>
        <authorList>
            <person name="Misner I."/>
            <person name="Blouin N."/>
            <person name="Leonard G."/>
            <person name="Richards T.A."/>
            <person name="Lane C.E."/>
        </authorList>
    </citation>
    <scope>NUCLEOTIDE SEQUENCE [LARGE SCALE GENOMIC DNA]</scope>
    <source>
        <strain evidence="2 3">ATCC 48635</strain>
    </source>
</reference>
<gene>
    <name evidence="2" type="ORF">ACHHYP_12930</name>
</gene>
<dbReference type="Proteomes" id="UP000243579">
    <property type="component" value="Unassembled WGS sequence"/>
</dbReference>
<name>A0A1V9ZGQ7_ACHHY</name>
<dbReference type="OrthoDB" id="162906at2759"/>
<protein>
    <submittedName>
        <fullName evidence="2">Uncharacterized protein</fullName>
    </submittedName>
</protein>
<feature type="region of interest" description="Disordered" evidence="1">
    <location>
        <begin position="1"/>
        <end position="22"/>
    </location>
</feature>
<keyword evidence="3" id="KW-1185">Reference proteome</keyword>
<sequence>MADYPQKPASGAPQPAMGVPVTVDQYGRPVQPVPMAVDQYGRPVPMGVDQYGRPVPMAMAPPPVVGVIDNNSNIRRDAQGNALCRKCSTPYPLPSGCTSWRCRQCGELNNASVYGDECPCCNVM</sequence>
<organism evidence="2 3">
    <name type="scientific">Achlya hypogyna</name>
    <name type="common">Oomycete</name>
    <name type="synonym">Protoachlya hypogyna</name>
    <dbReference type="NCBI Taxonomy" id="1202772"/>
    <lineage>
        <taxon>Eukaryota</taxon>
        <taxon>Sar</taxon>
        <taxon>Stramenopiles</taxon>
        <taxon>Oomycota</taxon>
        <taxon>Saprolegniomycetes</taxon>
        <taxon>Saprolegniales</taxon>
        <taxon>Achlyaceae</taxon>
        <taxon>Achlya</taxon>
    </lineage>
</organism>
<accession>A0A1V9ZGQ7</accession>
<evidence type="ECO:0000256" key="1">
    <source>
        <dbReference type="SAM" id="MobiDB-lite"/>
    </source>
</evidence>
<comment type="caution">
    <text evidence="2">The sequence shown here is derived from an EMBL/GenBank/DDBJ whole genome shotgun (WGS) entry which is preliminary data.</text>
</comment>
<evidence type="ECO:0000313" key="2">
    <source>
        <dbReference type="EMBL" id="OQR97010.1"/>
    </source>
</evidence>
<proteinExistence type="predicted"/>
<dbReference type="EMBL" id="JNBR01000124">
    <property type="protein sequence ID" value="OQR97010.1"/>
    <property type="molecule type" value="Genomic_DNA"/>
</dbReference>
<dbReference type="AlphaFoldDB" id="A0A1V9ZGQ7"/>